<evidence type="ECO:0000256" key="6">
    <source>
        <dbReference type="ARBA" id="ARBA00022989"/>
    </source>
</evidence>
<keyword evidence="5 12" id="KW-0812">Transmembrane</keyword>
<feature type="transmembrane region" description="Helical" evidence="12">
    <location>
        <begin position="245"/>
        <end position="264"/>
    </location>
</feature>
<evidence type="ECO:0000256" key="5">
    <source>
        <dbReference type="ARBA" id="ARBA00022692"/>
    </source>
</evidence>
<dbReference type="PANTHER" id="PTHR42985:SF40">
    <property type="entry name" value="LD47995P-RELATED"/>
    <property type="match status" value="1"/>
</dbReference>
<feature type="transmembrane region" description="Helical" evidence="12">
    <location>
        <begin position="165"/>
        <end position="184"/>
    </location>
</feature>
<keyword evidence="3" id="KW-0813">Transport</keyword>
<feature type="transmembrane region" description="Helical" evidence="12">
    <location>
        <begin position="391"/>
        <end position="412"/>
    </location>
</feature>
<dbReference type="GO" id="GO:0005886">
    <property type="term" value="C:plasma membrane"/>
    <property type="evidence" value="ECO:0007669"/>
    <property type="project" value="UniProtKB-SubCell"/>
</dbReference>
<protein>
    <recommendedName>
        <fullName evidence="15">Sodium-coupled monocarboxylate transporter 1</fullName>
    </recommendedName>
</protein>
<dbReference type="InterPro" id="IPR001734">
    <property type="entry name" value="Na/solute_symporter"/>
</dbReference>
<feature type="transmembrane region" description="Helical" evidence="12">
    <location>
        <begin position="285"/>
        <end position="310"/>
    </location>
</feature>
<feature type="transmembrane region" description="Helical" evidence="12">
    <location>
        <begin position="451"/>
        <end position="472"/>
    </location>
</feature>
<reference evidence="13" key="1">
    <citation type="journal article" date="2019" name="bioRxiv">
        <title>The Genome of the Zebra Mussel, Dreissena polymorpha: A Resource for Invasive Species Research.</title>
        <authorList>
            <person name="McCartney M.A."/>
            <person name="Auch B."/>
            <person name="Kono T."/>
            <person name="Mallez S."/>
            <person name="Zhang Y."/>
            <person name="Obille A."/>
            <person name="Becker A."/>
            <person name="Abrahante J.E."/>
            <person name="Garbe J."/>
            <person name="Badalamenti J.P."/>
            <person name="Herman A."/>
            <person name="Mangelson H."/>
            <person name="Liachko I."/>
            <person name="Sullivan S."/>
            <person name="Sone E.D."/>
            <person name="Koren S."/>
            <person name="Silverstein K.A.T."/>
            <person name="Beckman K.B."/>
            <person name="Gohl D.M."/>
        </authorList>
    </citation>
    <scope>NUCLEOTIDE SEQUENCE</scope>
    <source>
        <strain evidence="13">Duluth1</strain>
        <tissue evidence="13">Whole animal</tissue>
    </source>
</reference>
<dbReference type="EMBL" id="JAIWYP010000016">
    <property type="protein sequence ID" value="KAH3695820.1"/>
    <property type="molecule type" value="Genomic_DNA"/>
</dbReference>
<accession>A0A9D3YCA9</accession>
<evidence type="ECO:0000256" key="4">
    <source>
        <dbReference type="ARBA" id="ARBA00022475"/>
    </source>
</evidence>
<dbReference type="NCBIfam" id="TIGR00813">
    <property type="entry name" value="sss"/>
    <property type="match status" value="1"/>
</dbReference>
<evidence type="ECO:0000256" key="3">
    <source>
        <dbReference type="ARBA" id="ARBA00022448"/>
    </source>
</evidence>
<feature type="transmembrane region" description="Helical" evidence="12">
    <location>
        <begin position="342"/>
        <end position="370"/>
    </location>
</feature>
<keyword evidence="8" id="KW-0406">Ion transport</keyword>
<dbReference type="OrthoDB" id="6132759at2759"/>
<feature type="transmembrane region" description="Helical" evidence="12">
    <location>
        <begin position="60"/>
        <end position="78"/>
    </location>
</feature>
<dbReference type="CDD" id="cd11492">
    <property type="entry name" value="SLC5sbd_NIS-SMVT"/>
    <property type="match status" value="1"/>
</dbReference>
<evidence type="ECO:0000313" key="13">
    <source>
        <dbReference type="EMBL" id="KAH3695820.1"/>
    </source>
</evidence>
<evidence type="ECO:0000313" key="14">
    <source>
        <dbReference type="Proteomes" id="UP000828390"/>
    </source>
</evidence>
<dbReference type="PROSITE" id="PS50283">
    <property type="entry name" value="NA_SOLUT_SYMP_3"/>
    <property type="match status" value="1"/>
</dbReference>
<keyword evidence="10" id="KW-0739">Sodium transport</keyword>
<evidence type="ECO:0000256" key="10">
    <source>
        <dbReference type="ARBA" id="ARBA00023201"/>
    </source>
</evidence>
<feature type="transmembrane region" description="Helical" evidence="12">
    <location>
        <begin position="538"/>
        <end position="561"/>
    </location>
</feature>
<name>A0A9D3YCA9_DREPO</name>
<dbReference type="AlphaFoldDB" id="A0A9D3YCA9"/>
<feature type="transmembrane region" description="Helical" evidence="12">
    <location>
        <begin position="134"/>
        <end position="153"/>
    </location>
</feature>
<evidence type="ECO:0000256" key="12">
    <source>
        <dbReference type="SAM" id="Phobius"/>
    </source>
</evidence>
<dbReference type="Proteomes" id="UP000828390">
    <property type="component" value="Unassembled WGS sequence"/>
</dbReference>
<keyword evidence="14" id="KW-1185">Reference proteome</keyword>
<organism evidence="13 14">
    <name type="scientific">Dreissena polymorpha</name>
    <name type="common">Zebra mussel</name>
    <name type="synonym">Mytilus polymorpha</name>
    <dbReference type="NCBI Taxonomy" id="45954"/>
    <lineage>
        <taxon>Eukaryota</taxon>
        <taxon>Metazoa</taxon>
        <taxon>Spiralia</taxon>
        <taxon>Lophotrochozoa</taxon>
        <taxon>Mollusca</taxon>
        <taxon>Bivalvia</taxon>
        <taxon>Autobranchia</taxon>
        <taxon>Heteroconchia</taxon>
        <taxon>Euheterodonta</taxon>
        <taxon>Imparidentia</taxon>
        <taxon>Neoheterodontei</taxon>
        <taxon>Myida</taxon>
        <taxon>Dreissenoidea</taxon>
        <taxon>Dreissenidae</taxon>
        <taxon>Dreissena</taxon>
    </lineage>
</organism>
<dbReference type="GO" id="GO:0015293">
    <property type="term" value="F:symporter activity"/>
    <property type="evidence" value="ECO:0007669"/>
    <property type="project" value="TreeGrafter"/>
</dbReference>
<comment type="subcellular location">
    <subcellularLocation>
        <location evidence="1">Cell membrane</location>
        <topology evidence="1">Multi-pass membrane protein</topology>
    </subcellularLocation>
</comment>
<dbReference type="InterPro" id="IPR038377">
    <property type="entry name" value="Na/Glc_symporter_sf"/>
</dbReference>
<proteinExistence type="inferred from homology"/>
<feature type="transmembrane region" description="Helical" evidence="12">
    <location>
        <begin position="191"/>
        <end position="210"/>
    </location>
</feature>
<gene>
    <name evidence="13" type="ORF">DPMN_083279</name>
</gene>
<dbReference type="PANTHER" id="PTHR42985">
    <property type="entry name" value="SODIUM-COUPLED MONOCARBOXYLATE TRANSPORTER"/>
    <property type="match status" value="1"/>
</dbReference>
<dbReference type="GO" id="GO:0006814">
    <property type="term" value="P:sodium ion transport"/>
    <property type="evidence" value="ECO:0007669"/>
    <property type="project" value="UniProtKB-KW"/>
</dbReference>
<evidence type="ECO:0008006" key="15">
    <source>
        <dbReference type="Google" id="ProtNLM"/>
    </source>
</evidence>
<evidence type="ECO:0000256" key="2">
    <source>
        <dbReference type="ARBA" id="ARBA00006434"/>
    </source>
</evidence>
<dbReference type="Gene3D" id="1.20.1730.10">
    <property type="entry name" value="Sodium/glucose cotransporter"/>
    <property type="match status" value="1"/>
</dbReference>
<evidence type="ECO:0000256" key="7">
    <source>
        <dbReference type="ARBA" id="ARBA00023053"/>
    </source>
</evidence>
<evidence type="ECO:0000256" key="8">
    <source>
        <dbReference type="ARBA" id="ARBA00023065"/>
    </source>
</evidence>
<feature type="transmembrane region" description="Helical" evidence="12">
    <location>
        <begin position="20"/>
        <end position="39"/>
    </location>
</feature>
<evidence type="ECO:0000256" key="9">
    <source>
        <dbReference type="ARBA" id="ARBA00023136"/>
    </source>
</evidence>
<keyword evidence="9 12" id="KW-0472">Membrane</keyword>
<keyword evidence="6 12" id="KW-1133">Transmembrane helix</keyword>
<evidence type="ECO:0000256" key="1">
    <source>
        <dbReference type="ARBA" id="ARBA00004651"/>
    </source>
</evidence>
<keyword evidence="7" id="KW-0915">Sodium</keyword>
<comment type="caution">
    <text evidence="13">The sequence shown here is derived from an EMBL/GenBank/DDBJ whole genome shotgun (WGS) entry which is preliminary data.</text>
</comment>
<dbReference type="InterPro" id="IPR051163">
    <property type="entry name" value="Sodium:Solute_Symporter_SSF"/>
</dbReference>
<comment type="similarity">
    <text evidence="2 11">Belongs to the sodium:solute symporter (SSF) (TC 2.A.21) family.</text>
</comment>
<reference evidence="13" key="2">
    <citation type="submission" date="2020-11" db="EMBL/GenBank/DDBJ databases">
        <authorList>
            <person name="McCartney M.A."/>
            <person name="Auch B."/>
            <person name="Kono T."/>
            <person name="Mallez S."/>
            <person name="Becker A."/>
            <person name="Gohl D.M."/>
            <person name="Silverstein K.A.T."/>
            <person name="Koren S."/>
            <person name="Bechman K.B."/>
            <person name="Herman A."/>
            <person name="Abrahante J.E."/>
            <person name="Garbe J."/>
        </authorList>
    </citation>
    <scope>NUCLEOTIDE SEQUENCE</scope>
    <source>
        <strain evidence="13">Duluth1</strain>
        <tissue evidence="13">Whole animal</tissue>
    </source>
</reference>
<keyword evidence="4" id="KW-1003">Cell membrane</keyword>
<feature type="transmembrane region" description="Helical" evidence="12">
    <location>
        <begin position="424"/>
        <end position="444"/>
    </location>
</feature>
<feature type="transmembrane region" description="Helical" evidence="12">
    <location>
        <begin position="90"/>
        <end position="113"/>
    </location>
</feature>
<dbReference type="Pfam" id="PF00474">
    <property type="entry name" value="SSF"/>
    <property type="match status" value="1"/>
</dbReference>
<evidence type="ECO:0000256" key="11">
    <source>
        <dbReference type="RuleBase" id="RU362091"/>
    </source>
</evidence>
<sequence>MNEDISIYTGKKNEFRTLDYVLFSLMFVASAVIGFYHAYRDRKKRDIDDFHLGGRKMHPIPVSLSLAATFLSALTLLGTPSEIYTNGTMFYWTVVGMLIATAGAAHVFVPIFYRLNYTSCFQYFETRFGVTVRLIASVLFLLQTLVYMGFVLYAPSLAFEAVTGVSLWGCLIGTAAVCTLYTTLGGMKTVLWTDALQFTIMVVGLLAVLIEGSKSVGGFSEAWRIASENGRIEFLDFSPDPRTRHSVWTVAIGSSFFWLYLYGVNQAQVQRACSLPTLRRAQVALWLNYPGLLLIVTLVSMIGVVVYGIYHPCNPVKAKLIDRNDQLLPLFVLDSLGKVPGLAGVFIACVFSAGLSTISSGLTAMSAVILEDYIKPIAKRTCADAITKHGIAISKLIVVITGAIQFGVAVLISKFTGLILQFSYSMYAITAGPIFGLFISGMLFPWTNQIGAIAGFLLSVAFMCWLGLGSLIEKPPSLKPTLPTYTYGCFKNLNASFTTNTTLSVMTSSMTMASPMMSSTSAAVAEEPMLFDFYRISYQWYTGLGMIVCVFIAVCVSFLTCHTDPKTIDSRLMCPIFDVLFPWLPEKIRKPLRFGVIYGRTDEPNGDFKVRLDDVTCQVNTEAKRHDNSSLVVEENLSTKL</sequence>